<organism evidence="3 4">
    <name type="scientific">Fusarium mundagurra</name>
    <dbReference type="NCBI Taxonomy" id="1567541"/>
    <lineage>
        <taxon>Eukaryota</taxon>
        <taxon>Fungi</taxon>
        <taxon>Dikarya</taxon>
        <taxon>Ascomycota</taxon>
        <taxon>Pezizomycotina</taxon>
        <taxon>Sordariomycetes</taxon>
        <taxon>Hypocreomycetidae</taxon>
        <taxon>Hypocreales</taxon>
        <taxon>Nectriaceae</taxon>
        <taxon>Fusarium</taxon>
        <taxon>Fusarium fujikuroi species complex</taxon>
    </lineage>
</organism>
<dbReference type="InterPro" id="IPR005639">
    <property type="entry name" value="Pest_crys_dom_I"/>
</dbReference>
<dbReference type="Pfam" id="PF03945">
    <property type="entry name" value="Endotoxin_N"/>
    <property type="match status" value="1"/>
</dbReference>
<sequence>MGKPEFPDQSIGGNSAQYENLFDETFTAKRVNSALKSTTSVGVKFVPYVGSLLSGLVSALWPDVKDKTLLWEDLESKVKAVALDLINANNSERMRDTTEGLYNVMRAYLDQASGTVEKGQYFTNLLTALAHDQPLYVNDKAPWNNLAYFASIGTLHLSVLREQTLFYNEIYGHDDPQATKHQQDLEDTVKKYLTARNKIVAKCLEYHREQIVEDWHKKNSGYWNANALHYRNHLRNVNELFQWDDMDLLGSYKFKCRKKQFESWIDTGYRAQVEAILSPSFSWPLYLSSPQAGYATENPASVDEGQVGNTTVRRLVMDYPGWMGDGSNNSIGQDRAYFNHEEMYRKYGPITKIIVHGGDRLDGLEFWYGNQQTELRGHRTGSQHETLELGTGEMITGVSAIGGSDVLRALKLSTTKGNGKTGQTIEVVGRMINIAETGWDYTFDGHKGGLEGDETKRLLWFCGYSYGSGGPWIYRLQPVFGHYQTWGPLQ</sequence>
<dbReference type="Gene3D" id="1.20.190.10">
    <property type="entry name" value="Pesticidal crystal protein, N-terminal domain"/>
    <property type="match status" value="1"/>
</dbReference>
<dbReference type="Pfam" id="PF01419">
    <property type="entry name" value="Jacalin"/>
    <property type="match status" value="1"/>
</dbReference>
<accession>A0A8H6DNI5</accession>
<name>A0A8H6DNI5_9HYPO</name>
<proteinExistence type="predicted"/>
<dbReference type="InterPro" id="IPR036404">
    <property type="entry name" value="Jacalin-like_lectin_dom_sf"/>
</dbReference>
<dbReference type="SUPFAM" id="SSF51101">
    <property type="entry name" value="Mannose-binding lectins"/>
    <property type="match status" value="1"/>
</dbReference>
<dbReference type="Proteomes" id="UP000544331">
    <property type="component" value="Unassembled WGS sequence"/>
</dbReference>
<dbReference type="SUPFAM" id="SSF56849">
    <property type="entry name" value="delta-Endotoxin (insectocide), N-terminal domain"/>
    <property type="match status" value="1"/>
</dbReference>
<feature type="domain" description="Jacalin-type lectin" evidence="1">
    <location>
        <begin position="347"/>
        <end position="419"/>
    </location>
</feature>
<evidence type="ECO:0000313" key="4">
    <source>
        <dbReference type="Proteomes" id="UP000544331"/>
    </source>
</evidence>
<gene>
    <name evidence="3" type="ORF">FMUND_1803</name>
</gene>
<dbReference type="InterPro" id="IPR001229">
    <property type="entry name" value="Jacalin-like_lectin_dom"/>
</dbReference>
<evidence type="ECO:0000259" key="2">
    <source>
        <dbReference type="Pfam" id="PF03945"/>
    </source>
</evidence>
<dbReference type="InterPro" id="IPR036716">
    <property type="entry name" value="Pest_crys_N_sf"/>
</dbReference>
<comment type="caution">
    <text evidence="3">The sequence shown here is derived from an EMBL/GenBank/DDBJ whole genome shotgun (WGS) entry which is preliminary data.</text>
</comment>
<feature type="domain" description="Pesticidal crystal protein" evidence="2">
    <location>
        <begin position="41"/>
        <end position="205"/>
    </location>
</feature>
<dbReference type="AlphaFoldDB" id="A0A8H6DNI5"/>
<dbReference type="Gene3D" id="2.100.10.30">
    <property type="entry name" value="Jacalin-like lectin domain"/>
    <property type="match status" value="1"/>
</dbReference>
<reference evidence="3 4" key="1">
    <citation type="submission" date="2020-05" db="EMBL/GenBank/DDBJ databases">
        <title>Identification and distribution of gene clusters putatively required for synthesis of sphingolipid metabolism inhibitors in phylogenetically diverse species of the filamentous fungus Fusarium.</title>
        <authorList>
            <person name="Kim H.-S."/>
            <person name="Busman M."/>
            <person name="Brown D.W."/>
            <person name="Divon H."/>
            <person name="Uhlig S."/>
            <person name="Proctor R.H."/>
        </authorList>
    </citation>
    <scope>NUCLEOTIDE SEQUENCE [LARGE SCALE GENOMIC DNA]</scope>
    <source>
        <strain evidence="3 4">NRRL 66235</strain>
    </source>
</reference>
<dbReference type="EMBL" id="JAAOAN010000065">
    <property type="protein sequence ID" value="KAF5723479.1"/>
    <property type="molecule type" value="Genomic_DNA"/>
</dbReference>
<evidence type="ECO:0000313" key="3">
    <source>
        <dbReference type="EMBL" id="KAF5723479.1"/>
    </source>
</evidence>
<protein>
    <recommendedName>
        <fullName evidence="5">Pesticidal crystal protein N-terminal domain-containing protein</fullName>
    </recommendedName>
</protein>
<evidence type="ECO:0000259" key="1">
    <source>
        <dbReference type="Pfam" id="PF01419"/>
    </source>
</evidence>
<evidence type="ECO:0008006" key="5">
    <source>
        <dbReference type="Google" id="ProtNLM"/>
    </source>
</evidence>
<dbReference type="GO" id="GO:0001907">
    <property type="term" value="P:symbiont-mediated killing of host cell"/>
    <property type="evidence" value="ECO:0007669"/>
    <property type="project" value="InterPro"/>
</dbReference>
<dbReference type="OrthoDB" id="5421713at2759"/>
<dbReference type="GO" id="GO:0090729">
    <property type="term" value="F:toxin activity"/>
    <property type="evidence" value="ECO:0007669"/>
    <property type="project" value="InterPro"/>
</dbReference>
<keyword evidence="4" id="KW-1185">Reference proteome</keyword>